<comment type="caution">
    <text evidence="3">The sequence shown here is derived from an EMBL/GenBank/DDBJ whole genome shotgun (WGS) entry which is preliminary data.</text>
</comment>
<gene>
    <name evidence="3" type="ORF">FB467_0383</name>
</gene>
<reference evidence="3 4" key="1">
    <citation type="submission" date="2019-06" db="EMBL/GenBank/DDBJ databases">
        <title>Sequencing the genomes of 1000 actinobacteria strains.</title>
        <authorList>
            <person name="Klenk H.-P."/>
        </authorList>
    </citation>
    <scope>NUCLEOTIDE SEQUENCE [LARGE SCALE GENOMIC DNA]</scope>
    <source>
        <strain evidence="3 4">DSM 12335</strain>
    </source>
</reference>
<feature type="transmembrane region" description="Helical" evidence="2">
    <location>
        <begin position="104"/>
        <end position="127"/>
    </location>
</feature>
<evidence type="ECO:0000256" key="1">
    <source>
        <dbReference type="SAM" id="MobiDB-lite"/>
    </source>
</evidence>
<keyword evidence="4" id="KW-1185">Reference proteome</keyword>
<keyword evidence="2" id="KW-1133">Transmembrane helix</keyword>
<organism evidence="3 4">
    <name type="scientific">Ornithinicoccus hortensis</name>
    <dbReference type="NCBI Taxonomy" id="82346"/>
    <lineage>
        <taxon>Bacteria</taxon>
        <taxon>Bacillati</taxon>
        <taxon>Actinomycetota</taxon>
        <taxon>Actinomycetes</taxon>
        <taxon>Micrococcales</taxon>
        <taxon>Intrasporangiaceae</taxon>
        <taxon>Ornithinicoccus</taxon>
    </lineage>
</organism>
<name>A0A542YMJ7_9MICO</name>
<dbReference type="AlphaFoldDB" id="A0A542YMJ7"/>
<dbReference type="EMBL" id="VFOP01000001">
    <property type="protein sequence ID" value="TQL49315.1"/>
    <property type="molecule type" value="Genomic_DNA"/>
</dbReference>
<keyword evidence="2" id="KW-0472">Membrane</keyword>
<feature type="transmembrane region" description="Helical" evidence="2">
    <location>
        <begin position="12"/>
        <end position="31"/>
    </location>
</feature>
<evidence type="ECO:0000256" key="2">
    <source>
        <dbReference type="SAM" id="Phobius"/>
    </source>
</evidence>
<feature type="region of interest" description="Disordered" evidence="1">
    <location>
        <begin position="136"/>
        <end position="155"/>
    </location>
</feature>
<feature type="transmembrane region" description="Helical" evidence="2">
    <location>
        <begin position="67"/>
        <end position="92"/>
    </location>
</feature>
<protein>
    <submittedName>
        <fullName evidence="3">Uncharacterized protein</fullName>
    </submittedName>
</protein>
<dbReference type="RefSeq" id="WP_141783586.1">
    <property type="nucleotide sequence ID" value="NZ_BAAAIK010000003.1"/>
</dbReference>
<sequence length="155" mass="15902">MNTTTTPRTIHWPLAIGLGAFAMIRPLFSIVGLTDVFGQPGTVLTLTTVITAVWVLAVGLSRVHRPVATLVAAGIVYAVLAVIVSAILSPILSGELKGPLATPFGIIPLLITNALWGLVAGGLALLLQRARGVGRAPAHPVAPGRHTGSAAGDQR</sequence>
<proteinExistence type="predicted"/>
<keyword evidence="2" id="KW-0812">Transmembrane</keyword>
<accession>A0A542YMJ7</accession>
<feature type="transmembrane region" description="Helical" evidence="2">
    <location>
        <begin position="43"/>
        <end position="60"/>
    </location>
</feature>
<dbReference type="OrthoDB" id="2898516at2"/>
<evidence type="ECO:0000313" key="3">
    <source>
        <dbReference type="EMBL" id="TQL49315.1"/>
    </source>
</evidence>
<dbReference type="Proteomes" id="UP000319516">
    <property type="component" value="Unassembled WGS sequence"/>
</dbReference>
<evidence type="ECO:0000313" key="4">
    <source>
        <dbReference type="Proteomes" id="UP000319516"/>
    </source>
</evidence>